<protein>
    <submittedName>
        <fullName evidence="2">Uncharacterized protein</fullName>
    </submittedName>
</protein>
<evidence type="ECO:0000256" key="1">
    <source>
        <dbReference type="SAM" id="MobiDB-lite"/>
    </source>
</evidence>
<feature type="non-terminal residue" evidence="2">
    <location>
        <position position="63"/>
    </location>
</feature>
<feature type="compositionally biased region" description="Basic residues" evidence="1">
    <location>
        <begin position="7"/>
        <end position="17"/>
    </location>
</feature>
<dbReference type="EMBL" id="JAULSV010000001">
    <property type="protein sequence ID" value="KAK0655465.1"/>
    <property type="molecule type" value="Genomic_DNA"/>
</dbReference>
<accession>A0AA39YP68</accession>
<organism evidence="2 3">
    <name type="scientific">Cercophora newfieldiana</name>
    <dbReference type="NCBI Taxonomy" id="92897"/>
    <lineage>
        <taxon>Eukaryota</taxon>
        <taxon>Fungi</taxon>
        <taxon>Dikarya</taxon>
        <taxon>Ascomycota</taxon>
        <taxon>Pezizomycotina</taxon>
        <taxon>Sordariomycetes</taxon>
        <taxon>Sordariomycetidae</taxon>
        <taxon>Sordariales</taxon>
        <taxon>Lasiosphaeriaceae</taxon>
        <taxon>Cercophora</taxon>
    </lineage>
</organism>
<name>A0AA39YP68_9PEZI</name>
<reference evidence="2" key="1">
    <citation type="submission" date="2023-06" db="EMBL/GenBank/DDBJ databases">
        <title>Genome-scale phylogeny and comparative genomics of the fungal order Sordariales.</title>
        <authorList>
            <consortium name="Lawrence Berkeley National Laboratory"/>
            <person name="Hensen N."/>
            <person name="Bonometti L."/>
            <person name="Westerberg I."/>
            <person name="Brannstrom I.O."/>
            <person name="Guillou S."/>
            <person name="Cros-Aarteil S."/>
            <person name="Calhoun S."/>
            <person name="Haridas S."/>
            <person name="Kuo A."/>
            <person name="Mondo S."/>
            <person name="Pangilinan J."/>
            <person name="Riley R."/>
            <person name="Labutti K."/>
            <person name="Andreopoulos B."/>
            <person name="Lipzen A."/>
            <person name="Chen C."/>
            <person name="Yanf M."/>
            <person name="Daum C."/>
            <person name="Ng V."/>
            <person name="Clum A."/>
            <person name="Steindorff A."/>
            <person name="Ohm R."/>
            <person name="Martin F."/>
            <person name="Silar P."/>
            <person name="Natvig D."/>
            <person name="Lalanne C."/>
            <person name="Gautier V."/>
            <person name="Ament-Velasquez S.L."/>
            <person name="Kruys A."/>
            <person name="Hutchinson M.I."/>
            <person name="Powell A.J."/>
            <person name="Barry K."/>
            <person name="Miller A.N."/>
            <person name="Grigoriev I.V."/>
            <person name="Debuchy R."/>
            <person name="Gladieux P."/>
            <person name="Thoren M.H."/>
            <person name="Johannesson H."/>
        </authorList>
    </citation>
    <scope>NUCLEOTIDE SEQUENCE</scope>
    <source>
        <strain evidence="2">SMH2532-1</strain>
    </source>
</reference>
<evidence type="ECO:0000313" key="2">
    <source>
        <dbReference type="EMBL" id="KAK0655465.1"/>
    </source>
</evidence>
<dbReference type="AlphaFoldDB" id="A0AA39YP68"/>
<proteinExistence type="predicted"/>
<evidence type="ECO:0000313" key="3">
    <source>
        <dbReference type="Proteomes" id="UP001174936"/>
    </source>
</evidence>
<sequence>MPPLPSRSKHSQKRKRSPSQASSGRASKRRRLRSFWKRDPKSGRQYHVYSDGTVSWLDEGDKR</sequence>
<comment type="caution">
    <text evidence="2">The sequence shown here is derived from an EMBL/GenBank/DDBJ whole genome shotgun (WGS) entry which is preliminary data.</text>
</comment>
<dbReference type="Proteomes" id="UP001174936">
    <property type="component" value="Unassembled WGS sequence"/>
</dbReference>
<keyword evidence="3" id="KW-1185">Reference proteome</keyword>
<feature type="compositionally biased region" description="Basic residues" evidence="1">
    <location>
        <begin position="26"/>
        <end position="35"/>
    </location>
</feature>
<gene>
    <name evidence="2" type="ORF">B0T16DRAFT_397044</name>
</gene>
<feature type="region of interest" description="Disordered" evidence="1">
    <location>
        <begin position="1"/>
        <end position="44"/>
    </location>
</feature>